<dbReference type="AlphaFoldDB" id="A0AA44W9U8"/>
<gene>
    <name evidence="2" type="ORF">BJF96_g9976</name>
</gene>
<organism evidence="2 3">
    <name type="scientific">Verticillium dahliae</name>
    <name type="common">Verticillium wilt</name>
    <dbReference type="NCBI Taxonomy" id="27337"/>
    <lineage>
        <taxon>Eukaryota</taxon>
        <taxon>Fungi</taxon>
        <taxon>Dikarya</taxon>
        <taxon>Ascomycota</taxon>
        <taxon>Pezizomycotina</taxon>
        <taxon>Sordariomycetes</taxon>
        <taxon>Hypocreomycetidae</taxon>
        <taxon>Glomerellales</taxon>
        <taxon>Plectosphaerellaceae</taxon>
        <taxon>Verticillium</taxon>
    </lineage>
</organism>
<dbReference type="EMBL" id="MPSH01000058">
    <property type="protein sequence ID" value="PNH26712.1"/>
    <property type="molecule type" value="Genomic_DNA"/>
</dbReference>
<feature type="region of interest" description="Disordered" evidence="1">
    <location>
        <begin position="66"/>
        <end position="118"/>
    </location>
</feature>
<evidence type="ECO:0000256" key="1">
    <source>
        <dbReference type="SAM" id="MobiDB-lite"/>
    </source>
</evidence>
<protein>
    <submittedName>
        <fullName evidence="2">Uncharacterized protein</fullName>
    </submittedName>
</protein>
<sequence>MLSSSDSVAWLYPHAVLLAHLPDNQSVRFQLAAAPGDRAGSSASTRWPCAFTRMAPLFKSRNLRAPSRPTAACGQCRRRAGPSPRQLETTLLLEPTWPPGARRGPRKRRRCCWPSGSG</sequence>
<evidence type="ECO:0000313" key="3">
    <source>
        <dbReference type="Proteomes" id="UP000236305"/>
    </source>
</evidence>
<comment type="caution">
    <text evidence="2">The sequence shown here is derived from an EMBL/GenBank/DDBJ whole genome shotgun (WGS) entry which is preliminary data.</text>
</comment>
<feature type="compositionally biased region" description="Low complexity" evidence="1">
    <location>
        <begin position="87"/>
        <end position="102"/>
    </location>
</feature>
<reference evidence="2 3" key="1">
    <citation type="submission" date="2017-12" db="EMBL/GenBank/DDBJ databases">
        <title>Comparative genomics yields insights into virulence evolution of Verticillium dahliae.</title>
        <authorList>
            <person name="Fan R."/>
            <person name="Armitage A.D."/>
            <person name="Cascant-Lopez E."/>
            <person name="Sobczyk M."/>
            <person name="Cockerton H.M."/>
            <person name="Harrison R.J."/>
        </authorList>
    </citation>
    <scope>NUCLEOTIDE SEQUENCE [LARGE SCALE GENOMIC DNA]</scope>
    <source>
        <strain evidence="2 3">12008</strain>
    </source>
</reference>
<proteinExistence type="predicted"/>
<name>A0AA44W9U8_VERDA</name>
<dbReference type="Proteomes" id="UP000236305">
    <property type="component" value="Unassembled WGS sequence"/>
</dbReference>
<evidence type="ECO:0000313" key="2">
    <source>
        <dbReference type="EMBL" id="PNH26712.1"/>
    </source>
</evidence>
<accession>A0AA44W9U8</accession>